<keyword evidence="2" id="KW-1185">Reference proteome</keyword>
<reference evidence="2" key="1">
    <citation type="submission" date="2011-07" db="EMBL/GenBank/DDBJ databases">
        <title>Divergent evolution of antigenic variation in African trypanosomes.</title>
        <authorList>
            <person name="Jackson A.P."/>
            <person name="Berry A."/>
            <person name="Allison H.C."/>
            <person name="Burton P."/>
            <person name="Anderson J."/>
            <person name="Aslett M."/>
            <person name="Brown R."/>
            <person name="Corton N."/>
            <person name="Harris D."/>
            <person name="Hauser H."/>
            <person name="Gamble J."/>
            <person name="Gilderthorp R."/>
            <person name="McQuillan J."/>
            <person name="Quail M.A."/>
            <person name="Sanders M."/>
            <person name="Van Tonder A."/>
            <person name="Ginger M.L."/>
            <person name="Donelson J.E."/>
            <person name="Field M.C."/>
            <person name="Barry J.D."/>
            <person name="Berriman M."/>
            <person name="Hertz-Fowler C."/>
        </authorList>
    </citation>
    <scope>NUCLEOTIDE SEQUENCE [LARGE SCALE GENOMIC DNA]</scope>
    <source>
        <strain evidence="2">IL3000</strain>
    </source>
</reference>
<dbReference type="Proteomes" id="UP000000702">
    <property type="component" value="Unassembled WGS sequence"/>
</dbReference>
<comment type="caution">
    <text evidence="1">The sequence shown here is derived from an EMBL/GenBank/DDBJ whole genome shotgun (WGS) entry which is preliminary data.</text>
</comment>
<organism evidence="1 2">
    <name type="scientific">Trypanosoma congolense (strain IL3000)</name>
    <dbReference type="NCBI Taxonomy" id="1068625"/>
    <lineage>
        <taxon>Eukaryota</taxon>
        <taxon>Discoba</taxon>
        <taxon>Euglenozoa</taxon>
        <taxon>Kinetoplastea</taxon>
        <taxon>Metakinetoplastina</taxon>
        <taxon>Trypanosomatida</taxon>
        <taxon>Trypanosomatidae</taxon>
        <taxon>Trypanosoma</taxon>
        <taxon>Nannomonas</taxon>
    </lineage>
</organism>
<name>F9W897_TRYCI</name>
<proteinExistence type="predicted"/>
<gene>
    <name evidence="1" type="ORF">TCIL3000_0_41780</name>
</gene>
<dbReference type="EMBL" id="CAEQ01001151">
    <property type="protein sequence ID" value="CCD13428.1"/>
    <property type="molecule type" value="Genomic_DNA"/>
</dbReference>
<feature type="non-terminal residue" evidence="1">
    <location>
        <position position="1"/>
    </location>
</feature>
<evidence type="ECO:0000313" key="2">
    <source>
        <dbReference type="Proteomes" id="UP000000702"/>
    </source>
</evidence>
<protein>
    <submittedName>
        <fullName evidence="1">WGS project CAEQ00000000 data, annotated contig 1718</fullName>
    </submittedName>
</protein>
<reference evidence="1 2" key="2">
    <citation type="journal article" date="2012" name="Proc. Natl. Acad. Sci. U.S.A.">
        <title>Antigenic diversity is generated by distinct evolutionary mechanisms in African trypanosome species.</title>
        <authorList>
            <person name="Jackson A.P."/>
            <person name="Berry A."/>
            <person name="Aslett M."/>
            <person name="Allison H.C."/>
            <person name="Burton P."/>
            <person name="Vavrova-Anderson J."/>
            <person name="Brown R."/>
            <person name="Browne H."/>
            <person name="Corton N."/>
            <person name="Hauser H."/>
            <person name="Gamble J."/>
            <person name="Gilderthorp R."/>
            <person name="Marcello L."/>
            <person name="McQuillan J."/>
            <person name="Otto T.D."/>
            <person name="Quail M.A."/>
            <person name="Sanders M.J."/>
            <person name="van Tonder A."/>
            <person name="Ginger M.L."/>
            <person name="Field M.C."/>
            <person name="Barry J.D."/>
            <person name="Hertz-Fowler C."/>
            <person name="Berriman M."/>
        </authorList>
    </citation>
    <scope>NUCLEOTIDE SEQUENCE [LARGE SCALE GENOMIC DNA]</scope>
    <source>
        <strain evidence="1 2">IL3000</strain>
    </source>
</reference>
<dbReference type="VEuPathDB" id="TriTrypDB:TcIL3000_0_41780"/>
<accession>F9W897</accession>
<evidence type="ECO:0000313" key="1">
    <source>
        <dbReference type="EMBL" id="CCD13428.1"/>
    </source>
</evidence>
<sequence>KYFRGELFIQR</sequence>